<proteinExistence type="inferred from homology"/>
<dbReference type="EnsemblPlants" id="LPERR03G26150.1">
    <property type="protein sequence ID" value="LPERR03G26150.1"/>
    <property type="gene ID" value="LPERR03G26150"/>
</dbReference>
<dbReference type="AlphaFoldDB" id="A0A0D9VY23"/>
<dbReference type="PANTHER" id="PTHR12161">
    <property type="entry name" value="IST1 FAMILY MEMBER"/>
    <property type="match status" value="1"/>
</dbReference>
<evidence type="ECO:0008006" key="5">
    <source>
        <dbReference type="Google" id="ProtNLM"/>
    </source>
</evidence>
<dbReference type="PANTHER" id="PTHR12161:SF16">
    <property type="entry name" value="REGULATOR OF VPS4 ACTIVITY IN THE MVB PATHWAY PROTEIN"/>
    <property type="match status" value="1"/>
</dbReference>
<name>A0A0D9VY23_9ORYZ</name>
<evidence type="ECO:0000313" key="3">
    <source>
        <dbReference type="EnsemblPlants" id="LPERR03G26150.1"/>
    </source>
</evidence>
<feature type="region of interest" description="Disordered" evidence="2">
    <location>
        <begin position="192"/>
        <end position="236"/>
    </location>
</feature>
<dbReference type="STRING" id="77586.A0A0D9VY23"/>
<organism evidence="3 4">
    <name type="scientific">Leersia perrieri</name>
    <dbReference type="NCBI Taxonomy" id="77586"/>
    <lineage>
        <taxon>Eukaryota</taxon>
        <taxon>Viridiplantae</taxon>
        <taxon>Streptophyta</taxon>
        <taxon>Embryophyta</taxon>
        <taxon>Tracheophyta</taxon>
        <taxon>Spermatophyta</taxon>
        <taxon>Magnoliopsida</taxon>
        <taxon>Liliopsida</taxon>
        <taxon>Poales</taxon>
        <taxon>Poaceae</taxon>
        <taxon>BOP clade</taxon>
        <taxon>Oryzoideae</taxon>
        <taxon>Oryzeae</taxon>
        <taxon>Oryzinae</taxon>
        <taxon>Leersia</taxon>
    </lineage>
</organism>
<dbReference type="InterPro" id="IPR042277">
    <property type="entry name" value="IST1-like"/>
</dbReference>
<evidence type="ECO:0000256" key="2">
    <source>
        <dbReference type="SAM" id="MobiDB-lite"/>
    </source>
</evidence>
<feature type="compositionally biased region" description="Basic and acidic residues" evidence="2">
    <location>
        <begin position="264"/>
        <end position="276"/>
    </location>
</feature>
<dbReference type="Gene3D" id="1.20.1260.60">
    <property type="entry name" value="Vacuolar protein sorting-associated protein Ist1"/>
    <property type="match status" value="1"/>
</dbReference>
<accession>A0A0D9VY23</accession>
<reference evidence="4" key="2">
    <citation type="submission" date="2013-12" db="EMBL/GenBank/DDBJ databases">
        <authorList>
            <person name="Yu Y."/>
            <person name="Lee S."/>
            <person name="de Baynast K."/>
            <person name="Wissotski M."/>
            <person name="Liu L."/>
            <person name="Talag J."/>
            <person name="Goicoechea J."/>
            <person name="Angelova A."/>
            <person name="Jetty R."/>
            <person name="Kudrna D."/>
            <person name="Golser W."/>
            <person name="Rivera L."/>
            <person name="Zhang J."/>
            <person name="Wing R."/>
        </authorList>
    </citation>
    <scope>NUCLEOTIDE SEQUENCE</scope>
</reference>
<dbReference type="FunFam" id="1.20.1260.60:FF:000002">
    <property type="entry name" value="Vacuolar protein sorting-associated protein IST1"/>
    <property type="match status" value="1"/>
</dbReference>
<dbReference type="GO" id="GO:0015031">
    <property type="term" value="P:protein transport"/>
    <property type="evidence" value="ECO:0007669"/>
    <property type="project" value="InterPro"/>
</dbReference>
<keyword evidence="4" id="KW-1185">Reference proteome</keyword>
<feature type="region of interest" description="Disordered" evidence="2">
    <location>
        <begin position="264"/>
        <end position="344"/>
    </location>
</feature>
<reference evidence="3" key="3">
    <citation type="submission" date="2015-04" db="UniProtKB">
        <authorList>
            <consortium name="EnsemblPlants"/>
        </authorList>
    </citation>
    <scope>IDENTIFICATION</scope>
</reference>
<feature type="compositionally biased region" description="Basic and acidic residues" evidence="2">
    <location>
        <begin position="192"/>
        <end position="202"/>
    </location>
</feature>
<comment type="similarity">
    <text evidence="1">Belongs to the IST1 family.</text>
</comment>
<evidence type="ECO:0000256" key="1">
    <source>
        <dbReference type="ARBA" id="ARBA00005536"/>
    </source>
</evidence>
<evidence type="ECO:0000313" key="4">
    <source>
        <dbReference type="Proteomes" id="UP000032180"/>
    </source>
</evidence>
<reference evidence="3 4" key="1">
    <citation type="submission" date="2012-08" db="EMBL/GenBank/DDBJ databases">
        <title>Oryza genome evolution.</title>
        <authorList>
            <person name="Wing R.A."/>
        </authorList>
    </citation>
    <scope>NUCLEOTIDE SEQUENCE</scope>
</reference>
<dbReference type="Gramene" id="LPERR03G26150.1">
    <property type="protein sequence ID" value="LPERR03G26150.1"/>
    <property type="gene ID" value="LPERR03G26150"/>
</dbReference>
<dbReference type="Proteomes" id="UP000032180">
    <property type="component" value="Chromosome 3"/>
</dbReference>
<dbReference type="eggNOG" id="KOG2027">
    <property type="taxonomic scope" value="Eukaryota"/>
</dbReference>
<dbReference type="Pfam" id="PF03398">
    <property type="entry name" value="Ist1"/>
    <property type="match status" value="1"/>
</dbReference>
<dbReference type="InterPro" id="IPR005061">
    <property type="entry name" value="Ist1"/>
</dbReference>
<sequence length="344" mass="37574">MGRTLDVLLGRTTKQTARLKSMLGLAVTRLGVLRGHKQVRCAQARGDVEQLLRLGHPDRALLRADQVIREQNTLDVFLMLEAYCNLITDRAALVDAHRECPDELREAAAGLIYAAARCGDVPELQEVKRLMAAKFGREFVSAAAELRSGCGINTKIVQKLSTKQPSLESRQMVLQEIAAEKGIAGVVQHVVHEPSSHDDSGSSHRRRRHDGERRRVHQPPQVEVEEEEEEGSSRYSNVEAAAQAAFESAATAAAAAKAAMELSRGEFRGPDDDRRRPGGVQGHRADDEVVAGCKESGRVGHVSLARDNSSEIEVVSPDHTAQSELKPRGLTRSVPVSVRTRRGS</sequence>
<protein>
    <recommendedName>
        <fullName evidence="5">IST1-like protein</fullName>
    </recommendedName>
</protein>
<dbReference type="HOGENOM" id="CLU_033759_0_0_1"/>